<dbReference type="EMBL" id="JXTB01000549">
    <property type="protein sequence ID" value="PON36900.1"/>
    <property type="molecule type" value="Genomic_DNA"/>
</dbReference>
<evidence type="ECO:0000313" key="2">
    <source>
        <dbReference type="EMBL" id="PON36900.1"/>
    </source>
</evidence>
<comment type="caution">
    <text evidence="2">The sequence shown here is derived from an EMBL/GenBank/DDBJ whole genome shotgun (WGS) entry which is preliminary data.</text>
</comment>
<dbReference type="Proteomes" id="UP000237105">
    <property type="component" value="Unassembled WGS sequence"/>
</dbReference>
<evidence type="ECO:0000256" key="1">
    <source>
        <dbReference type="SAM" id="MobiDB-lite"/>
    </source>
</evidence>
<organism evidence="2 3">
    <name type="scientific">Parasponia andersonii</name>
    <name type="common">Sponia andersonii</name>
    <dbReference type="NCBI Taxonomy" id="3476"/>
    <lineage>
        <taxon>Eukaryota</taxon>
        <taxon>Viridiplantae</taxon>
        <taxon>Streptophyta</taxon>
        <taxon>Embryophyta</taxon>
        <taxon>Tracheophyta</taxon>
        <taxon>Spermatophyta</taxon>
        <taxon>Magnoliopsida</taxon>
        <taxon>eudicotyledons</taxon>
        <taxon>Gunneridae</taxon>
        <taxon>Pentapetalae</taxon>
        <taxon>rosids</taxon>
        <taxon>fabids</taxon>
        <taxon>Rosales</taxon>
        <taxon>Cannabaceae</taxon>
        <taxon>Parasponia</taxon>
    </lineage>
</organism>
<sequence>PKQKAAAKEKMIKNMKNLKGKCKIKDQEKFLPCLDWSVKSLKFADSFVSSSSDWQKFAVSGEILVGLIFMSSMSRGQRQRKQERVRPRKTKSDSRNIPKEAN</sequence>
<reference evidence="3" key="1">
    <citation type="submission" date="2016-06" db="EMBL/GenBank/DDBJ databases">
        <title>Parallel loss of symbiosis genes in relatives of nitrogen-fixing non-legume Parasponia.</title>
        <authorList>
            <person name="Van Velzen R."/>
            <person name="Holmer R."/>
            <person name="Bu F."/>
            <person name="Rutten L."/>
            <person name="Van Zeijl A."/>
            <person name="Liu W."/>
            <person name="Santuari L."/>
            <person name="Cao Q."/>
            <person name="Sharma T."/>
            <person name="Shen D."/>
            <person name="Roswanjaya Y."/>
            <person name="Wardhani T."/>
            <person name="Kalhor M.S."/>
            <person name="Jansen J."/>
            <person name="Van den Hoogen J."/>
            <person name="Gungor B."/>
            <person name="Hartog M."/>
            <person name="Hontelez J."/>
            <person name="Verver J."/>
            <person name="Yang W.-C."/>
            <person name="Schijlen E."/>
            <person name="Repin R."/>
            <person name="Schilthuizen M."/>
            <person name="Schranz E."/>
            <person name="Heidstra R."/>
            <person name="Miyata K."/>
            <person name="Fedorova E."/>
            <person name="Kohlen W."/>
            <person name="Bisseling T."/>
            <person name="Smit S."/>
            <person name="Geurts R."/>
        </authorList>
    </citation>
    <scope>NUCLEOTIDE SEQUENCE [LARGE SCALE GENOMIC DNA]</scope>
    <source>
        <strain evidence="3">cv. WU1-14</strain>
    </source>
</reference>
<dbReference type="AlphaFoldDB" id="A0A2P5AK24"/>
<accession>A0A2P5AK24</accession>
<feature type="compositionally biased region" description="Basic and acidic residues" evidence="1">
    <location>
        <begin position="80"/>
        <end position="102"/>
    </location>
</feature>
<keyword evidence="3" id="KW-1185">Reference proteome</keyword>
<proteinExistence type="predicted"/>
<feature type="non-terminal residue" evidence="2">
    <location>
        <position position="1"/>
    </location>
</feature>
<name>A0A2P5AK24_PARAD</name>
<evidence type="ECO:0000313" key="3">
    <source>
        <dbReference type="Proteomes" id="UP000237105"/>
    </source>
</evidence>
<feature type="region of interest" description="Disordered" evidence="1">
    <location>
        <begin position="73"/>
        <end position="102"/>
    </location>
</feature>
<protein>
    <submittedName>
        <fullName evidence="2">Uncharacterized protein</fullName>
    </submittedName>
</protein>
<gene>
    <name evidence="2" type="ORF">PanWU01x14_324530</name>
</gene>